<dbReference type="InterPro" id="IPR029071">
    <property type="entry name" value="Ubiquitin-like_domsf"/>
</dbReference>
<evidence type="ECO:0000313" key="10">
    <source>
        <dbReference type="Proteomes" id="UP000316079"/>
    </source>
</evidence>
<dbReference type="InterPro" id="IPR039665">
    <property type="entry name" value="PH_APBB1IP"/>
</dbReference>
<dbReference type="SUPFAM" id="SSF55550">
    <property type="entry name" value="SH2 domain"/>
    <property type="match status" value="1"/>
</dbReference>
<dbReference type="InterPro" id="IPR036860">
    <property type="entry name" value="SH2_dom_sf"/>
</dbReference>
<keyword evidence="10" id="KW-1185">Reference proteome</keyword>
<dbReference type="SUPFAM" id="SSF50729">
    <property type="entry name" value="PH domain-like"/>
    <property type="match status" value="1"/>
</dbReference>
<dbReference type="OrthoDB" id="5990423at2759"/>
<evidence type="ECO:0000256" key="5">
    <source>
        <dbReference type="ARBA" id="ARBA00022999"/>
    </source>
</evidence>
<evidence type="ECO:0000256" key="6">
    <source>
        <dbReference type="PROSITE-ProRule" id="PRU00191"/>
    </source>
</evidence>
<dbReference type="SUPFAM" id="SSF54236">
    <property type="entry name" value="Ubiquitin-like"/>
    <property type="match status" value="1"/>
</dbReference>
<dbReference type="GO" id="GO:0008286">
    <property type="term" value="P:insulin receptor signaling pathway"/>
    <property type="evidence" value="ECO:0007669"/>
    <property type="project" value="TreeGrafter"/>
</dbReference>
<dbReference type="PROSITE" id="PS50200">
    <property type="entry name" value="RA"/>
    <property type="match status" value="1"/>
</dbReference>
<dbReference type="InterPro" id="IPR001849">
    <property type="entry name" value="PH_domain"/>
</dbReference>
<gene>
    <name evidence="9" type="ORF">DNTS_012418</name>
</gene>
<feature type="domain" description="Ras-associating" evidence="8">
    <location>
        <begin position="39"/>
        <end position="125"/>
    </location>
</feature>
<evidence type="ECO:0000256" key="4">
    <source>
        <dbReference type="ARBA" id="ARBA00022553"/>
    </source>
</evidence>
<dbReference type="Pfam" id="PF21989">
    <property type="entry name" value="RA_2"/>
    <property type="match status" value="1"/>
</dbReference>
<dbReference type="Pfam" id="PF00017">
    <property type="entry name" value="SH2"/>
    <property type="match status" value="1"/>
</dbReference>
<dbReference type="GO" id="GO:0005737">
    <property type="term" value="C:cytoplasm"/>
    <property type="evidence" value="ECO:0007669"/>
    <property type="project" value="UniProtKB-SubCell"/>
</dbReference>
<dbReference type="Pfam" id="PF00169">
    <property type="entry name" value="PH"/>
    <property type="match status" value="1"/>
</dbReference>
<comment type="similarity">
    <text evidence="2">Belongs to the GRB7/10/14 family.</text>
</comment>
<dbReference type="Gene3D" id="3.10.20.90">
    <property type="entry name" value="Phosphatidylinositol 3-kinase Catalytic Subunit, Chain A, domain 1"/>
    <property type="match status" value="1"/>
</dbReference>
<reference evidence="9 10" key="1">
    <citation type="journal article" date="2019" name="Sci. Data">
        <title>Hybrid genome assembly and annotation of Danionella translucida.</title>
        <authorList>
            <person name="Kadobianskyi M."/>
            <person name="Schulze L."/>
            <person name="Schuelke M."/>
            <person name="Judkewitz B."/>
        </authorList>
    </citation>
    <scope>NUCLEOTIDE SEQUENCE [LARGE SCALE GENOMIC DNA]</scope>
    <source>
        <strain evidence="9 10">Bolton</strain>
    </source>
</reference>
<evidence type="ECO:0000256" key="1">
    <source>
        <dbReference type="ARBA" id="ARBA00004496"/>
    </source>
</evidence>
<comment type="caution">
    <text evidence="9">The sequence shown here is derived from an EMBL/GenBank/DDBJ whole genome shotgun (WGS) entry which is preliminary data.</text>
</comment>
<dbReference type="PANTHER" id="PTHR11243:SF22">
    <property type="entry name" value="GROWTH FACTOR RECEPTOR-BOUND PROTEIN 14"/>
    <property type="match status" value="1"/>
</dbReference>
<dbReference type="GO" id="GO:0046627">
    <property type="term" value="P:negative regulation of insulin receptor signaling pathway"/>
    <property type="evidence" value="ECO:0007669"/>
    <property type="project" value="TreeGrafter"/>
</dbReference>
<dbReference type="InterPro" id="IPR000159">
    <property type="entry name" value="RA_dom"/>
</dbReference>
<accession>A0A553QJE5</accession>
<keyword evidence="5 6" id="KW-0727">SH2 domain</keyword>
<dbReference type="STRING" id="623744.A0A553QJE5"/>
<dbReference type="PRINTS" id="PR00401">
    <property type="entry name" value="SH2DOMAIN"/>
</dbReference>
<dbReference type="AlphaFoldDB" id="A0A553QJE5"/>
<comment type="subcellular location">
    <subcellularLocation>
        <location evidence="1">Cytoplasm</location>
    </subcellularLocation>
</comment>
<proteinExistence type="inferred from homology"/>
<dbReference type="SMART" id="SM00314">
    <property type="entry name" value="RA"/>
    <property type="match status" value="1"/>
</dbReference>
<evidence type="ECO:0008006" key="11">
    <source>
        <dbReference type="Google" id="ProtNLM"/>
    </source>
</evidence>
<dbReference type="InterPro" id="IPR011993">
    <property type="entry name" value="PH-like_dom_sf"/>
</dbReference>
<dbReference type="InterPro" id="IPR039664">
    <property type="entry name" value="GRB/APBB1IP"/>
</dbReference>
<dbReference type="SMART" id="SM00252">
    <property type="entry name" value="SH2"/>
    <property type="match status" value="1"/>
</dbReference>
<dbReference type="CDD" id="cd01259">
    <property type="entry name" value="PH_APBB1IP"/>
    <property type="match status" value="1"/>
</dbReference>
<sequence>MSFQARRVTLPAITPLCLQKRSYIFSRACSKPQPCPAPSTVVIKVYSEDNSSRAVEVPSDTIARDICQLFILKNQCRDDHSWTLFEQIPHLSIERTIEDHECVMEVQSGWGMDSHCCLYFRKNYAKYEFFKKPLDFFPEHMVTISSETNGIMNHSQLVQTFLCSSSCPEIHGFLHAKEHSRKSWKKFYFVLRRSGLYFSNKGTSKDPRHLQFIAEFSDSDVYTISSAKKVYGAPTDHGFCVKYGMQLYQNFIQPYQKQKSSPMRSISENSLVAMDFSGQKTRVIENPSEVLSVAVEEGLSWRRKSCHRLSSHGSPSTSQSSMSSIAIHLAQPWFHSKLSRDEAHKLICQQGLIDGHVYSLWATSFPFLHFLMFLVRDSQSNPRAFVLSLCHTQKIKHFQIVPVEENSELFYTLDEGHTRFSDLLQLVEFYQLNRGILPGRLKHHCARVAL</sequence>
<organism evidence="9 10">
    <name type="scientific">Danionella cerebrum</name>
    <dbReference type="NCBI Taxonomy" id="2873325"/>
    <lineage>
        <taxon>Eukaryota</taxon>
        <taxon>Metazoa</taxon>
        <taxon>Chordata</taxon>
        <taxon>Craniata</taxon>
        <taxon>Vertebrata</taxon>
        <taxon>Euteleostomi</taxon>
        <taxon>Actinopterygii</taxon>
        <taxon>Neopterygii</taxon>
        <taxon>Teleostei</taxon>
        <taxon>Ostariophysi</taxon>
        <taxon>Cypriniformes</taxon>
        <taxon>Danionidae</taxon>
        <taxon>Danioninae</taxon>
        <taxon>Danionella</taxon>
    </lineage>
</organism>
<evidence type="ECO:0000259" key="7">
    <source>
        <dbReference type="PROSITE" id="PS50001"/>
    </source>
</evidence>
<dbReference type="InterPro" id="IPR000980">
    <property type="entry name" value="SH2"/>
</dbReference>
<dbReference type="PANTHER" id="PTHR11243">
    <property type="entry name" value="GROWTH FACTOR RECEPTOR-BOUND PROTEIN"/>
    <property type="match status" value="1"/>
</dbReference>
<keyword evidence="3" id="KW-0963">Cytoplasm</keyword>
<keyword evidence="4" id="KW-0597">Phosphoprotein</keyword>
<dbReference type="PROSITE" id="PS50001">
    <property type="entry name" value="SH2"/>
    <property type="match status" value="1"/>
</dbReference>
<evidence type="ECO:0000259" key="8">
    <source>
        <dbReference type="PROSITE" id="PS50200"/>
    </source>
</evidence>
<evidence type="ECO:0000256" key="3">
    <source>
        <dbReference type="ARBA" id="ARBA00022490"/>
    </source>
</evidence>
<dbReference type="Gene3D" id="3.30.505.10">
    <property type="entry name" value="SH2 domain"/>
    <property type="match status" value="1"/>
</dbReference>
<protein>
    <recommendedName>
        <fullName evidence="11">SH2 domain-containing protein</fullName>
    </recommendedName>
</protein>
<dbReference type="InterPro" id="IPR015042">
    <property type="entry name" value="BPS-dom"/>
</dbReference>
<dbReference type="EMBL" id="SRMA01025878">
    <property type="protein sequence ID" value="TRY90037.1"/>
    <property type="molecule type" value="Genomic_DNA"/>
</dbReference>
<name>A0A553QJE5_9TELE</name>
<dbReference type="GO" id="GO:0005886">
    <property type="term" value="C:plasma membrane"/>
    <property type="evidence" value="ECO:0007669"/>
    <property type="project" value="TreeGrafter"/>
</dbReference>
<evidence type="ECO:0000313" key="9">
    <source>
        <dbReference type="EMBL" id="TRY90037.1"/>
    </source>
</evidence>
<dbReference type="Gene3D" id="2.30.29.30">
    <property type="entry name" value="Pleckstrin-homology domain (PH domain)/Phosphotyrosine-binding domain (PTB)"/>
    <property type="match status" value="1"/>
</dbReference>
<evidence type="ECO:0000256" key="2">
    <source>
        <dbReference type="ARBA" id="ARBA00006708"/>
    </source>
</evidence>
<dbReference type="Proteomes" id="UP000316079">
    <property type="component" value="Unassembled WGS sequence"/>
</dbReference>
<dbReference type="Pfam" id="PF08947">
    <property type="entry name" value="BPS"/>
    <property type="match status" value="1"/>
</dbReference>
<feature type="domain" description="SH2" evidence="7">
    <location>
        <begin position="333"/>
        <end position="445"/>
    </location>
</feature>